<dbReference type="Proteomes" id="UP001148662">
    <property type="component" value="Unassembled WGS sequence"/>
</dbReference>
<reference evidence="1" key="1">
    <citation type="submission" date="2022-07" db="EMBL/GenBank/DDBJ databases">
        <title>Genome Sequence of Phlebia brevispora.</title>
        <authorList>
            <person name="Buettner E."/>
        </authorList>
    </citation>
    <scope>NUCLEOTIDE SEQUENCE</scope>
    <source>
        <strain evidence="1">MPL23</strain>
    </source>
</reference>
<protein>
    <submittedName>
        <fullName evidence="1">Uncharacterized protein</fullName>
    </submittedName>
</protein>
<organism evidence="1 2">
    <name type="scientific">Phlebia brevispora</name>
    <dbReference type="NCBI Taxonomy" id="194682"/>
    <lineage>
        <taxon>Eukaryota</taxon>
        <taxon>Fungi</taxon>
        <taxon>Dikarya</taxon>
        <taxon>Basidiomycota</taxon>
        <taxon>Agaricomycotina</taxon>
        <taxon>Agaricomycetes</taxon>
        <taxon>Polyporales</taxon>
        <taxon>Meruliaceae</taxon>
        <taxon>Phlebia</taxon>
    </lineage>
</organism>
<keyword evidence="2" id="KW-1185">Reference proteome</keyword>
<comment type="caution">
    <text evidence="1">The sequence shown here is derived from an EMBL/GenBank/DDBJ whole genome shotgun (WGS) entry which is preliminary data.</text>
</comment>
<sequence>MDTSAPAPQKIPRPCNAWVLFRRDHQKAVREELTAKGDSTTQASISRLLSQMWRGLPPAEKAKYEYRAEVERAEHRKLHPDYKFCPKTQREKDAERQKKAEKQKAKEGKKRQKGASTPWNEEFTVGAPLEPRGRVSYEAASLHAQAQAKYEAALALLPIVLSLPASSESEEPTTDASAPSLYKADNHANQTILSPERDDFIQPTPPNYITDRQITTMEPFSAFGGLSTSYYLQRASSEQASALQTSDITGEQVHFCALDPSLCDPAFPKSTPLDPSVLDPALFTPNAVEAGPSCDRQTVTASVRSELPLSQEPETLEFRGSQPLPTNDLEAYAFLEKFLNNLNSESFLSGPSAPHLPALQPSTQAPPSAETVFTDSTAPPAPTPSYDETLNSRIEVCCGYGRPVKTRRATRARQNGKYVPYSKSKPKRTKSPTPDPQGSQTQDPVASQSDGAELLDPPFLVDLPDRSLGSALSYWRMDSPPLPQLDTFNLSLSTPFSDDSDVLSSLDVILALDKPLDKQLDNQAERHAPVSDARVNLTADQSLLSWDGFDLFFDEFINAEMTV</sequence>
<name>A0ACC1T5S8_9APHY</name>
<evidence type="ECO:0000313" key="2">
    <source>
        <dbReference type="Proteomes" id="UP001148662"/>
    </source>
</evidence>
<dbReference type="EMBL" id="JANHOG010000529">
    <property type="protein sequence ID" value="KAJ3553518.1"/>
    <property type="molecule type" value="Genomic_DNA"/>
</dbReference>
<gene>
    <name evidence="1" type="ORF">NM688_g3565</name>
</gene>
<proteinExistence type="predicted"/>
<evidence type="ECO:0000313" key="1">
    <source>
        <dbReference type="EMBL" id="KAJ3553518.1"/>
    </source>
</evidence>
<accession>A0ACC1T5S8</accession>